<dbReference type="RefSeq" id="WP_179431582.1">
    <property type="nucleotide sequence ID" value="NZ_BAABLC010000007.1"/>
</dbReference>
<protein>
    <submittedName>
        <fullName evidence="6">DNA-binding IclR family transcriptional regulator</fullName>
    </submittedName>
</protein>
<dbReference type="PANTHER" id="PTHR30136:SF24">
    <property type="entry name" value="HTH-TYPE TRANSCRIPTIONAL REPRESSOR ALLR"/>
    <property type="match status" value="1"/>
</dbReference>
<keyword evidence="7" id="KW-1185">Reference proteome</keyword>
<name>A0A7Y9ETV9_9MICO</name>
<dbReference type="GO" id="GO:0003700">
    <property type="term" value="F:DNA-binding transcription factor activity"/>
    <property type="evidence" value="ECO:0007669"/>
    <property type="project" value="TreeGrafter"/>
</dbReference>
<keyword evidence="2 6" id="KW-0238">DNA-binding</keyword>
<proteinExistence type="predicted"/>
<feature type="domain" description="IclR-ED" evidence="5">
    <location>
        <begin position="75"/>
        <end position="254"/>
    </location>
</feature>
<keyword evidence="1" id="KW-0805">Transcription regulation</keyword>
<sequence>MRSADWNDADEGATSMIGRVAAILGLFGPEESVLGVSEIARRTGLAKSTTSRIVQELVVHQLLERTASGVRLGLRVFELGEAAARPRDLRKVALASMSDLRSAVGLTVHLAVLEREEVVYIEILPARGTPRLPSRVGGRMPAHATGVGKALLAFHDEQFVDALVADGLSKVGPHTVTDADRLRRELARVRAVGVAYEREESGPGIACAAACIRGTSGEPVAAISAAGWDRTFDVRRVGLAVQTAALAISREVGRRPGLRL</sequence>
<dbReference type="SMART" id="SM00346">
    <property type="entry name" value="HTH_ICLR"/>
    <property type="match status" value="1"/>
</dbReference>
<evidence type="ECO:0000256" key="2">
    <source>
        <dbReference type="ARBA" id="ARBA00023125"/>
    </source>
</evidence>
<dbReference type="PROSITE" id="PS51077">
    <property type="entry name" value="HTH_ICLR"/>
    <property type="match status" value="1"/>
</dbReference>
<dbReference type="AlphaFoldDB" id="A0A7Y9ETV9"/>
<dbReference type="PROSITE" id="PS51078">
    <property type="entry name" value="ICLR_ED"/>
    <property type="match status" value="1"/>
</dbReference>
<evidence type="ECO:0000259" key="4">
    <source>
        <dbReference type="PROSITE" id="PS51077"/>
    </source>
</evidence>
<dbReference type="Pfam" id="PF01614">
    <property type="entry name" value="IclR_C"/>
    <property type="match status" value="1"/>
</dbReference>
<dbReference type="GO" id="GO:0045892">
    <property type="term" value="P:negative regulation of DNA-templated transcription"/>
    <property type="evidence" value="ECO:0007669"/>
    <property type="project" value="TreeGrafter"/>
</dbReference>
<reference evidence="6 7" key="1">
    <citation type="submission" date="2020-07" db="EMBL/GenBank/DDBJ databases">
        <title>Sequencing the genomes of 1000 actinobacteria strains.</title>
        <authorList>
            <person name="Klenk H.-P."/>
        </authorList>
    </citation>
    <scope>NUCLEOTIDE SEQUENCE [LARGE SCALE GENOMIC DNA]</scope>
    <source>
        <strain evidence="6 7">DSM 22185</strain>
    </source>
</reference>
<dbReference type="InterPro" id="IPR014757">
    <property type="entry name" value="Tscrpt_reg_IclR_C"/>
</dbReference>
<evidence type="ECO:0000313" key="6">
    <source>
        <dbReference type="EMBL" id="NYD53771.1"/>
    </source>
</evidence>
<evidence type="ECO:0000259" key="5">
    <source>
        <dbReference type="PROSITE" id="PS51078"/>
    </source>
</evidence>
<dbReference type="Pfam" id="PF09339">
    <property type="entry name" value="HTH_IclR"/>
    <property type="match status" value="1"/>
</dbReference>
<dbReference type="InterPro" id="IPR029016">
    <property type="entry name" value="GAF-like_dom_sf"/>
</dbReference>
<dbReference type="InterPro" id="IPR005471">
    <property type="entry name" value="Tscrpt_reg_IclR_N"/>
</dbReference>
<dbReference type="SUPFAM" id="SSF46785">
    <property type="entry name" value="Winged helix' DNA-binding domain"/>
    <property type="match status" value="1"/>
</dbReference>
<dbReference type="InterPro" id="IPR036388">
    <property type="entry name" value="WH-like_DNA-bd_sf"/>
</dbReference>
<dbReference type="InterPro" id="IPR036390">
    <property type="entry name" value="WH_DNA-bd_sf"/>
</dbReference>
<dbReference type="PANTHER" id="PTHR30136">
    <property type="entry name" value="HELIX-TURN-HELIX TRANSCRIPTIONAL REGULATOR, ICLR FAMILY"/>
    <property type="match status" value="1"/>
</dbReference>
<evidence type="ECO:0000256" key="3">
    <source>
        <dbReference type="ARBA" id="ARBA00023163"/>
    </source>
</evidence>
<evidence type="ECO:0000256" key="1">
    <source>
        <dbReference type="ARBA" id="ARBA00023015"/>
    </source>
</evidence>
<evidence type="ECO:0000313" key="7">
    <source>
        <dbReference type="Proteomes" id="UP000552045"/>
    </source>
</evidence>
<accession>A0A7Y9ETV9</accession>
<comment type="caution">
    <text evidence="6">The sequence shown here is derived from an EMBL/GenBank/DDBJ whole genome shotgun (WGS) entry which is preliminary data.</text>
</comment>
<dbReference type="GO" id="GO:0003677">
    <property type="term" value="F:DNA binding"/>
    <property type="evidence" value="ECO:0007669"/>
    <property type="project" value="UniProtKB-KW"/>
</dbReference>
<feature type="domain" description="HTH iclR-type" evidence="4">
    <location>
        <begin position="14"/>
        <end position="81"/>
    </location>
</feature>
<keyword evidence="3" id="KW-0804">Transcription</keyword>
<dbReference type="Proteomes" id="UP000552045">
    <property type="component" value="Unassembled WGS sequence"/>
</dbReference>
<dbReference type="Gene3D" id="3.30.450.40">
    <property type="match status" value="1"/>
</dbReference>
<gene>
    <name evidence="6" type="ORF">BKA02_000826</name>
</gene>
<dbReference type="Gene3D" id="1.10.10.10">
    <property type="entry name" value="Winged helix-like DNA-binding domain superfamily/Winged helix DNA-binding domain"/>
    <property type="match status" value="1"/>
</dbReference>
<organism evidence="6 7">
    <name type="scientific">Microbacterium pseudoresistens</name>
    <dbReference type="NCBI Taxonomy" id="640634"/>
    <lineage>
        <taxon>Bacteria</taxon>
        <taxon>Bacillati</taxon>
        <taxon>Actinomycetota</taxon>
        <taxon>Actinomycetes</taxon>
        <taxon>Micrococcales</taxon>
        <taxon>Microbacteriaceae</taxon>
        <taxon>Microbacterium</taxon>
    </lineage>
</organism>
<dbReference type="SUPFAM" id="SSF55781">
    <property type="entry name" value="GAF domain-like"/>
    <property type="match status" value="1"/>
</dbReference>
<dbReference type="EMBL" id="JACCBH010000001">
    <property type="protein sequence ID" value="NYD53771.1"/>
    <property type="molecule type" value="Genomic_DNA"/>
</dbReference>
<dbReference type="InterPro" id="IPR050707">
    <property type="entry name" value="HTH_MetabolicPath_Reg"/>
</dbReference>